<protein>
    <recommendedName>
        <fullName evidence="3">Cyclase</fullName>
    </recommendedName>
</protein>
<dbReference type="PANTHER" id="PTHR34861">
    <property type="match status" value="1"/>
</dbReference>
<sequence>MTSKRPTFDELPLRKDGPRGNAWGLWGPDDQLGMLNLLTPDVTTAAAREIVDGGRVSVNLPLGHLTPPCFGRAPLEHKVWQKTPRIVFDDSLSINTQSSSQWDGFRHYGFQKEGLFYNGKTPDDIRDSNANSMHAWVESGGIVGRGVLLDYAAWADSQGLSPAIFAPTSITVSTLKQVAESQGTTFRHGDILFIRSGYVRAYNKLPAPDRLALTEPAVPSAIGVESSEDTLRWLWENEFSAVVGDHPSVEAWPVQNREYCLHEWLLAGWGVPLGELFDLESLSAECKKRGRWSFFFTSMPLNVSDVFIELLVEGYTNLR</sequence>
<name>A0A0B7KFR7_BIOOC</name>
<comment type="similarity">
    <text evidence="1">Belongs to the Cyclase 1 superfamily.</text>
</comment>
<dbReference type="GO" id="GO:0019441">
    <property type="term" value="P:L-tryptophan catabolic process to kynurenine"/>
    <property type="evidence" value="ECO:0007669"/>
    <property type="project" value="InterPro"/>
</dbReference>
<evidence type="ECO:0000313" key="2">
    <source>
        <dbReference type="EMBL" id="CEO54262.1"/>
    </source>
</evidence>
<dbReference type="Pfam" id="PF04199">
    <property type="entry name" value="Cyclase"/>
    <property type="match status" value="1"/>
</dbReference>
<evidence type="ECO:0008006" key="3">
    <source>
        <dbReference type="Google" id="ProtNLM"/>
    </source>
</evidence>
<dbReference type="AlphaFoldDB" id="A0A0B7KFR7"/>
<dbReference type="SUPFAM" id="SSF102198">
    <property type="entry name" value="Putative cyclase"/>
    <property type="match status" value="1"/>
</dbReference>
<dbReference type="EMBL" id="CDPU01000041">
    <property type="protein sequence ID" value="CEO54262.1"/>
    <property type="molecule type" value="Genomic_DNA"/>
</dbReference>
<dbReference type="GO" id="GO:0004061">
    <property type="term" value="F:arylformamidase activity"/>
    <property type="evidence" value="ECO:0007669"/>
    <property type="project" value="InterPro"/>
</dbReference>
<dbReference type="PANTHER" id="PTHR34861:SF11">
    <property type="entry name" value="CYCLASE"/>
    <property type="match status" value="1"/>
</dbReference>
<organism evidence="2">
    <name type="scientific">Bionectria ochroleuca</name>
    <name type="common">Gliocladium roseum</name>
    <dbReference type="NCBI Taxonomy" id="29856"/>
    <lineage>
        <taxon>Eukaryota</taxon>
        <taxon>Fungi</taxon>
        <taxon>Dikarya</taxon>
        <taxon>Ascomycota</taxon>
        <taxon>Pezizomycotina</taxon>
        <taxon>Sordariomycetes</taxon>
        <taxon>Hypocreomycetidae</taxon>
        <taxon>Hypocreales</taxon>
        <taxon>Bionectriaceae</taxon>
        <taxon>Clonostachys</taxon>
    </lineage>
</organism>
<dbReference type="InterPro" id="IPR007325">
    <property type="entry name" value="KFase/CYL"/>
</dbReference>
<proteinExistence type="inferred from homology"/>
<reference evidence="2" key="1">
    <citation type="submission" date="2015-01" db="EMBL/GenBank/DDBJ databases">
        <authorList>
            <person name="Durling Mikael"/>
        </authorList>
    </citation>
    <scope>NUCLEOTIDE SEQUENCE</scope>
</reference>
<dbReference type="Gene3D" id="3.50.30.50">
    <property type="entry name" value="Putative cyclase"/>
    <property type="match status" value="1"/>
</dbReference>
<dbReference type="InterPro" id="IPR037175">
    <property type="entry name" value="KFase_sf"/>
</dbReference>
<accession>A0A0B7KFR7</accession>
<gene>
    <name evidence="2" type="ORF">BN869_000010320_1</name>
</gene>
<evidence type="ECO:0000256" key="1">
    <source>
        <dbReference type="ARBA" id="ARBA00007865"/>
    </source>
</evidence>